<feature type="compositionally biased region" description="Low complexity" evidence="1">
    <location>
        <begin position="941"/>
        <end position="961"/>
    </location>
</feature>
<feature type="compositionally biased region" description="Polar residues" evidence="1">
    <location>
        <begin position="908"/>
        <end position="922"/>
    </location>
</feature>
<dbReference type="PANTHER" id="PTHR21494">
    <property type="entry name" value="ACTIVATING SIGNAL COINTEGRATOR 1 COMPLEX SUBUNIT 2 ASC-1 COMPLEX SUBUNIT P100"/>
    <property type="match status" value="1"/>
</dbReference>
<accession>A0ABN7UI19</accession>
<keyword evidence="4" id="KW-1185">Reference proteome</keyword>
<dbReference type="InterPro" id="IPR003892">
    <property type="entry name" value="CUE"/>
</dbReference>
<dbReference type="InterPro" id="IPR041800">
    <property type="entry name" value="ASCC2_CUE"/>
</dbReference>
<evidence type="ECO:0000256" key="1">
    <source>
        <dbReference type="SAM" id="MobiDB-lite"/>
    </source>
</evidence>
<dbReference type="CDD" id="cd14364">
    <property type="entry name" value="CUE_ASCC2"/>
    <property type="match status" value="1"/>
</dbReference>
<feature type="compositionally biased region" description="Low complexity" evidence="1">
    <location>
        <begin position="996"/>
        <end position="1006"/>
    </location>
</feature>
<organism evidence="3 4">
    <name type="scientific">Gigaspora margarita</name>
    <dbReference type="NCBI Taxonomy" id="4874"/>
    <lineage>
        <taxon>Eukaryota</taxon>
        <taxon>Fungi</taxon>
        <taxon>Fungi incertae sedis</taxon>
        <taxon>Mucoromycota</taxon>
        <taxon>Glomeromycotina</taxon>
        <taxon>Glomeromycetes</taxon>
        <taxon>Diversisporales</taxon>
        <taxon>Gigasporaceae</taxon>
        <taxon>Gigaspora</taxon>
    </lineage>
</organism>
<feature type="domain" description="CUE" evidence="2">
    <location>
        <begin position="470"/>
        <end position="513"/>
    </location>
</feature>
<evidence type="ECO:0000259" key="2">
    <source>
        <dbReference type="PROSITE" id="PS51140"/>
    </source>
</evidence>
<sequence length="1109" mass="128095">MATQKVKNLIVPPYIDKNESQNVTDSQWSTALNIWITNLSLILKSKEEEFANYLYYNETLQKFLETFLGIRAKIRKFEVIQSRQPMEIDLDKKVLAILLRLSEPSISSIKMKNGITLGEALYQNNMISVPFLLDVVAIYGRSNVKQIEKFIDNIIKSITIIIQDFEMNSSTIVNYIKVIDEKFQEMADNEKTSKNIIYDKKKLTNAYKYLEYMLDISISLDCLFIVSKPVANIFNDKQDFEDNIDFLMTIKNFYDNTIPIISKIFKSDEETLNISRDLIILKHALVSLAYHTLNACYFSPVGFTVNEGDIYSFVKSDDKLEDVEEISLKIERMDDVLLLIIESSQLDKPVESFVDAPLLLDVEIEFDLSGKLTRIKNEVLNGYPFFNHFLLLQLLLHLLIYSLLLVDYILGSLELMRNMNQESDKLPWQIRLEEKKRRHLANLANNFNKSNSLITQQSSTIDTIEDNDMKRISLISQIQDLFPDLGEGFVEECLIALDNNVETVINRLLEDSLPDHLKKLDRSMARPVVSVANDSVNGPKEESLLAQRRNIFDNDEFDVFSGKNVDFTRVNKGKKNRGTANSLLDDKTFVKDHKKSIIDTANQMVDPSITYESELIKAFQSDQSVFERTNAVRKSNKRARLRDLTRMTDEQLEGWYIMFQRNPRKDKILEKYEFKGNREEASSSASEKENGDSMSHPGRGGSYAEENIKKSIIERMLIQRKWEEDLGLFKINHVKLNSEVVDYRVSRLVVLCKDCGHDVGLYPARHKCKISDANAPPLPSMPKQYLSSNKPNSSNDDNNPQSSSLWSKLKNVNNWKEMAEDVSQSTTSGKLWDKLLSAASSAYESEKDDWEGETHISRILREYHQQKSGDIPDWLYDPKPILPQSDSTKNKNNIPPPNRIPAEGYKNSLPNNSTSYQSNDNNNRGRKPRTYDENDALLTKNSSTNFNNRNRNVNNSSSRLNNFDDQRNLGLPPFPNNYDQRIYNDRPPTNYDSRFYNNNRPPNNYNSGMHNDRHNDDRYNKVFGDDNNDKNNDRVNMYHQRGNHVPQRLYPPSDDVVKLSSKKSQQLLRVNPTENSFFNRARSVSPNPFRNRNANQPNKQSKGYKKGYF</sequence>
<comment type="caution">
    <text evidence="3">The sequence shown here is derived from an EMBL/GenBank/DDBJ whole genome shotgun (WGS) entry which is preliminary data.</text>
</comment>
<feature type="region of interest" description="Disordered" evidence="1">
    <location>
        <begin position="773"/>
        <end position="805"/>
    </location>
</feature>
<feature type="compositionally biased region" description="Basic and acidic residues" evidence="1">
    <location>
        <begin position="1010"/>
        <end position="1033"/>
    </location>
</feature>
<feature type="compositionally biased region" description="Basic and acidic residues" evidence="1">
    <location>
        <begin position="679"/>
        <end position="691"/>
    </location>
</feature>
<gene>
    <name evidence="3" type="ORF">GMARGA_LOCUS6077</name>
</gene>
<dbReference type="PANTHER" id="PTHR21494:SF0">
    <property type="entry name" value="ACTIVATING SIGNAL COINTEGRATOR 1 COMPLEX SUBUNIT 2"/>
    <property type="match status" value="1"/>
</dbReference>
<protein>
    <submittedName>
        <fullName evidence="3">22349_t:CDS:1</fullName>
    </submittedName>
</protein>
<evidence type="ECO:0000313" key="4">
    <source>
        <dbReference type="Proteomes" id="UP000789901"/>
    </source>
</evidence>
<feature type="region of interest" description="Disordered" evidence="1">
    <location>
        <begin position="1072"/>
        <end position="1109"/>
    </location>
</feature>
<feature type="region of interest" description="Disordered" evidence="1">
    <location>
        <begin position="679"/>
        <end position="703"/>
    </location>
</feature>
<dbReference type="EMBL" id="CAJVQB010002682">
    <property type="protein sequence ID" value="CAG8583795.1"/>
    <property type="molecule type" value="Genomic_DNA"/>
</dbReference>
<dbReference type="SMART" id="SM00546">
    <property type="entry name" value="CUE"/>
    <property type="match status" value="1"/>
</dbReference>
<feature type="compositionally biased region" description="Polar residues" evidence="1">
    <location>
        <begin position="1072"/>
        <end position="1101"/>
    </location>
</feature>
<name>A0ABN7UI19_GIGMA</name>
<dbReference type="SUPFAM" id="SSF46934">
    <property type="entry name" value="UBA-like"/>
    <property type="match status" value="1"/>
</dbReference>
<dbReference type="PROSITE" id="PS51140">
    <property type="entry name" value="CUE"/>
    <property type="match status" value="1"/>
</dbReference>
<reference evidence="3 4" key="1">
    <citation type="submission" date="2021-06" db="EMBL/GenBank/DDBJ databases">
        <authorList>
            <person name="Kallberg Y."/>
            <person name="Tangrot J."/>
            <person name="Rosling A."/>
        </authorList>
    </citation>
    <scope>NUCLEOTIDE SEQUENCE [LARGE SCALE GENOMIC DNA]</scope>
    <source>
        <strain evidence="3 4">120-4 pot B 10/14</strain>
    </source>
</reference>
<dbReference type="InterPro" id="IPR052586">
    <property type="entry name" value="ASCC2"/>
</dbReference>
<dbReference type="Gene3D" id="1.10.8.10">
    <property type="entry name" value="DNA helicase RuvA subunit, C-terminal domain"/>
    <property type="match status" value="1"/>
</dbReference>
<dbReference type="Proteomes" id="UP000789901">
    <property type="component" value="Unassembled WGS sequence"/>
</dbReference>
<dbReference type="InterPro" id="IPR009060">
    <property type="entry name" value="UBA-like_sf"/>
</dbReference>
<dbReference type="Pfam" id="PF02845">
    <property type="entry name" value="CUE"/>
    <property type="match status" value="1"/>
</dbReference>
<feature type="region of interest" description="Disordered" evidence="1">
    <location>
        <begin position="869"/>
        <end position="1035"/>
    </location>
</feature>
<proteinExistence type="predicted"/>
<evidence type="ECO:0000313" key="3">
    <source>
        <dbReference type="EMBL" id="CAG8583795.1"/>
    </source>
</evidence>
<feature type="compositionally biased region" description="Low complexity" evidence="1">
    <location>
        <begin position="787"/>
        <end position="804"/>
    </location>
</feature>